<sequence>MAQAIPKGSISLLIIVMQLHKNNCRRIVPHVKNCYTYELDRMSADKAVELKPYGVSIVSLWPGMVRT</sequence>
<evidence type="ECO:0000313" key="1">
    <source>
        <dbReference type="EMBL" id="KAJ1368874.1"/>
    </source>
</evidence>
<dbReference type="AlphaFoldDB" id="A0AAD5R3K7"/>
<protein>
    <submittedName>
        <fullName evidence="1">Uncharacterized protein</fullName>
    </submittedName>
</protein>
<organism evidence="1 2">
    <name type="scientific">Parelaphostrongylus tenuis</name>
    <name type="common">Meningeal worm</name>
    <dbReference type="NCBI Taxonomy" id="148309"/>
    <lineage>
        <taxon>Eukaryota</taxon>
        <taxon>Metazoa</taxon>
        <taxon>Ecdysozoa</taxon>
        <taxon>Nematoda</taxon>
        <taxon>Chromadorea</taxon>
        <taxon>Rhabditida</taxon>
        <taxon>Rhabditina</taxon>
        <taxon>Rhabditomorpha</taxon>
        <taxon>Strongyloidea</taxon>
        <taxon>Metastrongylidae</taxon>
        <taxon>Parelaphostrongylus</taxon>
    </lineage>
</organism>
<proteinExistence type="predicted"/>
<dbReference type="EMBL" id="JAHQIW010006338">
    <property type="protein sequence ID" value="KAJ1368874.1"/>
    <property type="molecule type" value="Genomic_DNA"/>
</dbReference>
<name>A0AAD5R3K7_PARTN</name>
<comment type="caution">
    <text evidence="1">The sequence shown here is derived from an EMBL/GenBank/DDBJ whole genome shotgun (WGS) entry which is preliminary data.</text>
</comment>
<accession>A0AAD5R3K7</accession>
<dbReference type="Proteomes" id="UP001196413">
    <property type="component" value="Unassembled WGS sequence"/>
</dbReference>
<reference evidence="1" key="1">
    <citation type="submission" date="2021-06" db="EMBL/GenBank/DDBJ databases">
        <title>Parelaphostrongylus tenuis whole genome reference sequence.</title>
        <authorList>
            <person name="Garwood T.J."/>
            <person name="Larsen P.A."/>
            <person name="Fountain-Jones N.M."/>
            <person name="Garbe J.R."/>
            <person name="Macchietto M.G."/>
            <person name="Kania S.A."/>
            <person name="Gerhold R.W."/>
            <person name="Richards J.E."/>
            <person name="Wolf T.M."/>
        </authorList>
    </citation>
    <scope>NUCLEOTIDE SEQUENCE</scope>
    <source>
        <strain evidence="1">MNPRO001-30</strain>
        <tissue evidence="1">Meninges</tissue>
    </source>
</reference>
<keyword evidence="2" id="KW-1185">Reference proteome</keyword>
<evidence type="ECO:0000313" key="2">
    <source>
        <dbReference type="Proteomes" id="UP001196413"/>
    </source>
</evidence>
<gene>
    <name evidence="1" type="ORF">KIN20_030225</name>
</gene>